<dbReference type="GO" id="GO:0003700">
    <property type="term" value="F:DNA-binding transcription factor activity"/>
    <property type="evidence" value="ECO:0007669"/>
    <property type="project" value="TreeGrafter"/>
</dbReference>
<protein>
    <submittedName>
        <fullName evidence="6">TetR family transcriptional regulator</fullName>
    </submittedName>
</protein>
<feature type="domain" description="HTH tetR-type" evidence="5">
    <location>
        <begin position="20"/>
        <end position="80"/>
    </location>
</feature>
<dbReference type="InterPro" id="IPR009057">
    <property type="entry name" value="Homeodomain-like_sf"/>
</dbReference>
<dbReference type="InterPro" id="IPR001647">
    <property type="entry name" value="HTH_TetR"/>
</dbReference>
<name>A0AAE9YAT7_9ACTN</name>
<keyword evidence="7" id="KW-1185">Reference proteome</keyword>
<proteinExistence type="predicted"/>
<dbReference type="EMBL" id="CP116942">
    <property type="protein sequence ID" value="WCO67604.1"/>
    <property type="molecule type" value="Genomic_DNA"/>
</dbReference>
<evidence type="ECO:0000256" key="1">
    <source>
        <dbReference type="ARBA" id="ARBA00023015"/>
    </source>
</evidence>
<evidence type="ECO:0000256" key="2">
    <source>
        <dbReference type="ARBA" id="ARBA00023125"/>
    </source>
</evidence>
<dbReference type="PRINTS" id="PR00455">
    <property type="entry name" value="HTHTETR"/>
</dbReference>
<gene>
    <name evidence="6" type="ORF">PO878_02570</name>
</gene>
<feature type="DNA-binding region" description="H-T-H motif" evidence="4">
    <location>
        <begin position="43"/>
        <end position="62"/>
    </location>
</feature>
<accession>A0AAE9YAT7</accession>
<dbReference type="SUPFAM" id="SSF46689">
    <property type="entry name" value="Homeodomain-like"/>
    <property type="match status" value="1"/>
</dbReference>
<dbReference type="PROSITE" id="PS50977">
    <property type="entry name" value="HTH_TETR_2"/>
    <property type="match status" value="1"/>
</dbReference>
<organism evidence="6 7">
    <name type="scientific">Iamia majanohamensis</name>
    <dbReference type="NCBI Taxonomy" id="467976"/>
    <lineage>
        <taxon>Bacteria</taxon>
        <taxon>Bacillati</taxon>
        <taxon>Actinomycetota</taxon>
        <taxon>Acidimicrobiia</taxon>
        <taxon>Acidimicrobiales</taxon>
        <taxon>Iamiaceae</taxon>
        <taxon>Iamia</taxon>
    </lineage>
</organism>
<reference evidence="6" key="1">
    <citation type="submission" date="2023-01" db="EMBL/GenBank/DDBJ databases">
        <title>The diversity of Class Acidimicrobiia in South China Sea sediment environments and the proposal of Iamia marina sp. nov., a novel species of the genus Iamia.</title>
        <authorList>
            <person name="He Y."/>
            <person name="Tian X."/>
        </authorList>
    </citation>
    <scope>NUCLEOTIDE SEQUENCE</scope>
    <source>
        <strain evidence="6">DSM 19957</strain>
    </source>
</reference>
<dbReference type="RefSeq" id="WP_272737125.1">
    <property type="nucleotide sequence ID" value="NZ_CP116942.1"/>
</dbReference>
<evidence type="ECO:0000256" key="4">
    <source>
        <dbReference type="PROSITE-ProRule" id="PRU00335"/>
    </source>
</evidence>
<dbReference type="AlphaFoldDB" id="A0AAE9YAT7"/>
<dbReference type="Gene3D" id="1.10.357.10">
    <property type="entry name" value="Tetracycline Repressor, domain 2"/>
    <property type="match status" value="1"/>
</dbReference>
<keyword evidence="1" id="KW-0805">Transcription regulation</keyword>
<evidence type="ECO:0000313" key="7">
    <source>
        <dbReference type="Proteomes" id="UP001216390"/>
    </source>
</evidence>
<dbReference type="PANTHER" id="PTHR30055">
    <property type="entry name" value="HTH-TYPE TRANSCRIPTIONAL REGULATOR RUTR"/>
    <property type="match status" value="1"/>
</dbReference>
<sequence length="254" mass="26835">MPSENVAPTVEPDRRTRKRRARRDALLALAADLVDERGLEGLTMAALAEAADYAPASLYTYFPSRSALLAALQQRALGVLGEVADDHRRRWDEVLAGAAPAPGALARLLAFSRLFLTAPQHHTREFRLQQRLLVTPDAEETADAAEVVPAAMAVLDVPRRLLAEAVAAGALAAEADAPDPIDRPLDEAVVRTLAWVVAMNGALLADELTTGLPTTGVHLGEHLTTSLLRGWGADPADLAAAAALAADLPLPPVP</sequence>
<evidence type="ECO:0000313" key="6">
    <source>
        <dbReference type="EMBL" id="WCO67604.1"/>
    </source>
</evidence>
<dbReference type="PANTHER" id="PTHR30055:SF234">
    <property type="entry name" value="HTH-TYPE TRANSCRIPTIONAL REGULATOR BETI"/>
    <property type="match status" value="1"/>
</dbReference>
<dbReference type="GO" id="GO:0000976">
    <property type="term" value="F:transcription cis-regulatory region binding"/>
    <property type="evidence" value="ECO:0007669"/>
    <property type="project" value="TreeGrafter"/>
</dbReference>
<keyword evidence="2 4" id="KW-0238">DNA-binding</keyword>
<dbReference type="KEGG" id="ima:PO878_02570"/>
<dbReference type="Pfam" id="PF00440">
    <property type="entry name" value="TetR_N"/>
    <property type="match status" value="1"/>
</dbReference>
<keyword evidence="3" id="KW-0804">Transcription</keyword>
<evidence type="ECO:0000256" key="3">
    <source>
        <dbReference type="ARBA" id="ARBA00023163"/>
    </source>
</evidence>
<evidence type="ECO:0000259" key="5">
    <source>
        <dbReference type="PROSITE" id="PS50977"/>
    </source>
</evidence>
<dbReference type="Proteomes" id="UP001216390">
    <property type="component" value="Chromosome"/>
</dbReference>
<dbReference type="InterPro" id="IPR050109">
    <property type="entry name" value="HTH-type_TetR-like_transc_reg"/>
</dbReference>